<evidence type="ECO:0000256" key="5">
    <source>
        <dbReference type="ARBA" id="ARBA00022989"/>
    </source>
</evidence>
<feature type="transmembrane region" description="Helical" evidence="7">
    <location>
        <begin position="47"/>
        <end position="64"/>
    </location>
</feature>
<name>A0A8J3DZ81_9RHOB</name>
<dbReference type="Proteomes" id="UP000602745">
    <property type="component" value="Unassembled WGS sequence"/>
</dbReference>
<protein>
    <submittedName>
        <fullName evidence="9">Rhomboid family intramembrane serine protease</fullName>
    </submittedName>
</protein>
<dbReference type="SUPFAM" id="SSF144091">
    <property type="entry name" value="Rhomboid-like"/>
    <property type="match status" value="1"/>
</dbReference>
<feature type="transmembrane region" description="Helical" evidence="7">
    <location>
        <begin position="136"/>
        <end position="155"/>
    </location>
</feature>
<keyword evidence="4" id="KW-0378">Hydrolase</keyword>
<dbReference type="GO" id="GO:0004252">
    <property type="term" value="F:serine-type endopeptidase activity"/>
    <property type="evidence" value="ECO:0007669"/>
    <property type="project" value="InterPro"/>
</dbReference>
<feature type="transmembrane region" description="Helical" evidence="7">
    <location>
        <begin position="76"/>
        <end position="98"/>
    </location>
</feature>
<dbReference type="EMBL" id="BMCP01000004">
    <property type="protein sequence ID" value="GGE50937.1"/>
    <property type="molecule type" value="Genomic_DNA"/>
</dbReference>
<evidence type="ECO:0000256" key="3">
    <source>
        <dbReference type="ARBA" id="ARBA00022692"/>
    </source>
</evidence>
<dbReference type="Pfam" id="PF01694">
    <property type="entry name" value="Rhomboid"/>
    <property type="match status" value="1"/>
</dbReference>
<keyword evidence="3 7" id="KW-0812">Transmembrane</keyword>
<keyword evidence="5 7" id="KW-1133">Transmembrane helix</keyword>
<keyword evidence="10" id="KW-1185">Reference proteome</keyword>
<organism evidence="9 10">
    <name type="scientific">Agaricicola taiwanensis</name>
    <dbReference type="NCBI Taxonomy" id="591372"/>
    <lineage>
        <taxon>Bacteria</taxon>
        <taxon>Pseudomonadati</taxon>
        <taxon>Pseudomonadota</taxon>
        <taxon>Alphaproteobacteria</taxon>
        <taxon>Rhodobacterales</taxon>
        <taxon>Paracoccaceae</taxon>
        <taxon>Agaricicola</taxon>
    </lineage>
</organism>
<accession>A0A8J3DZ81</accession>
<dbReference type="GO" id="GO:0006508">
    <property type="term" value="P:proteolysis"/>
    <property type="evidence" value="ECO:0007669"/>
    <property type="project" value="UniProtKB-KW"/>
</dbReference>
<feature type="domain" description="Peptidase S54 rhomboid" evidence="8">
    <location>
        <begin position="74"/>
        <end position="217"/>
    </location>
</feature>
<dbReference type="RefSeq" id="WP_188410612.1">
    <property type="nucleotide sequence ID" value="NZ_BMCP01000004.1"/>
</dbReference>
<evidence type="ECO:0000256" key="6">
    <source>
        <dbReference type="ARBA" id="ARBA00023136"/>
    </source>
</evidence>
<evidence type="ECO:0000256" key="1">
    <source>
        <dbReference type="ARBA" id="ARBA00004141"/>
    </source>
</evidence>
<keyword evidence="6 7" id="KW-0472">Membrane</keyword>
<dbReference type="GO" id="GO:0016020">
    <property type="term" value="C:membrane"/>
    <property type="evidence" value="ECO:0007669"/>
    <property type="project" value="UniProtKB-SubCell"/>
</dbReference>
<comment type="similarity">
    <text evidence="2">Belongs to the peptidase S54 family.</text>
</comment>
<reference evidence="9" key="1">
    <citation type="journal article" date="2014" name="Int. J. Syst. Evol. Microbiol.">
        <title>Complete genome sequence of Corynebacterium casei LMG S-19264T (=DSM 44701T), isolated from a smear-ripened cheese.</title>
        <authorList>
            <consortium name="US DOE Joint Genome Institute (JGI-PGF)"/>
            <person name="Walter F."/>
            <person name="Albersmeier A."/>
            <person name="Kalinowski J."/>
            <person name="Ruckert C."/>
        </authorList>
    </citation>
    <scope>NUCLEOTIDE SEQUENCE</scope>
    <source>
        <strain evidence="9">CCM 7684</strain>
    </source>
</reference>
<feature type="transmembrane region" description="Helical" evidence="7">
    <location>
        <begin position="110"/>
        <end position="130"/>
    </location>
</feature>
<keyword evidence="9" id="KW-0645">Protease</keyword>
<dbReference type="InterPro" id="IPR035952">
    <property type="entry name" value="Rhomboid-like_sf"/>
</dbReference>
<dbReference type="PANTHER" id="PTHR43731:SF14">
    <property type="entry name" value="PRESENILIN-ASSOCIATED RHOMBOID-LIKE PROTEIN, MITOCHONDRIAL"/>
    <property type="match status" value="1"/>
</dbReference>
<reference evidence="9" key="2">
    <citation type="submission" date="2020-09" db="EMBL/GenBank/DDBJ databases">
        <authorList>
            <person name="Sun Q."/>
            <person name="Sedlacek I."/>
        </authorList>
    </citation>
    <scope>NUCLEOTIDE SEQUENCE</scope>
    <source>
        <strain evidence="9">CCM 7684</strain>
    </source>
</reference>
<sequence length="232" mass="25198">MFIPLYDGHPLRYIRFPVMNWSIIGVTVLFWLVFQSGFVIDGYLSSVVSFGLIPAVLFETAVLPEGYAQVPTAVTLISSVFLHGDFLHLATNMLFLWVFGDNVEDAVGHLAYAVFYLVCGAGASLAFALMAPSTQVPLVGASGAVAGVVAAYLMLHPRVRVWVLVLARIPARLGALWVIGAWLAFQVANAFFDPTGQVAWWAHLGGFAVGALLIPVFKRRDVPLFEWNAATS</sequence>
<evidence type="ECO:0000313" key="9">
    <source>
        <dbReference type="EMBL" id="GGE50937.1"/>
    </source>
</evidence>
<dbReference type="InterPro" id="IPR050925">
    <property type="entry name" value="Rhomboid_protease_S54"/>
</dbReference>
<gene>
    <name evidence="9" type="ORF">GCM10007276_29950</name>
</gene>
<dbReference type="Gene3D" id="1.20.1540.10">
    <property type="entry name" value="Rhomboid-like"/>
    <property type="match status" value="1"/>
</dbReference>
<dbReference type="AlphaFoldDB" id="A0A8J3DZ81"/>
<dbReference type="InterPro" id="IPR022764">
    <property type="entry name" value="Peptidase_S54_rhomboid_dom"/>
</dbReference>
<evidence type="ECO:0000313" key="10">
    <source>
        <dbReference type="Proteomes" id="UP000602745"/>
    </source>
</evidence>
<comment type="subcellular location">
    <subcellularLocation>
        <location evidence="1">Membrane</location>
        <topology evidence="1">Multi-pass membrane protein</topology>
    </subcellularLocation>
</comment>
<evidence type="ECO:0000256" key="4">
    <source>
        <dbReference type="ARBA" id="ARBA00022801"/>
    </source>
</evidence>
<feature type="transmembrane region" description="Helical" evidence="7">
    <location>
        <begin position="198"/>
        <end position="217"/>
    </location>
</feature>
<evidence type="ECO:0000256" key="2">
    <source>
        <dbReference type="ARBA" id="ARBA00009045"/>
    </source>
</evidence>
<evidence type="ECO:0000256" key="7">
    <source>
        <dbReference type="SAM" id="Phobius"/>
    </source>
</evidence>
<comment type="caution">
    <text evidence="9">The sequence shown here is derived from an EMBL/GenBank/DDBJ whole genome shotgun (WGS) entry which is preliminary data.</text>
</comment>
<proteinExistence type="inferred from homology"/>
<dbReference type="PANTHER" id="PTHR43731">
    <property type="entry name" value="RHOMBOID PROTEASE"/>
    <property type="match status" value="1"/>
</dbReference>
<evidence type="ECO:0000259" key="8">
    <source>
        <dbReference type="Pfam" id="PF01694"/>
    </source>
</evidence>
<feature type="transmembrane region" description="Helical" evidence="7">
    <location>
        <begin position="20"/>
        <end position="40"/>
    </location>
</feature>